<evidence type="ECO:0000256" key="2">
    <source>
        <dbReference type="ARBA" id="ARBA00007362"/>
    </source>
</evidence>
<comment type="caution">
    <text evidence="8">The sequence shown here is derived from an EMBL/GenBank/DDBJ whole genome shotgun (WGS) entry which is preliminary data.</text>
</comment>
<comment type="similarity">
    <text evidence="2">Belongs to the EamA transporter family.</text>
</comment>
<keyword evidence="4 6" id="KW-1133">Transmembrane helix</keyword>
<keyword evidence="3 6" id="KW-0812">Transmembrane</keyword>
<evidence type="ECO:0000256" key="4">
    <source>
        <dbReference type="ARBA" id="ARBA00022989"/>
    </source>
</evidence>
<dbReference type="PANTHER" id="PTHR22911:SF6">
    <property type="entry name" value="SOLUTE CARRIER FAMILY 35 MEMBER G1"/>
    <property type="match status" value="1"/>
</dbReference>
<feature type="transmembrane region" description="Helical" evidence="6">
    <location>
        <begin position="178"/>
        <end position="199"/>
    </location>
</feature>
<feature type="transmembrane region" description="Helical" evidence="6">
    <location>
        <begin position="205"/>
        <end position="231"/>
    </location>
</feature>
<feature type="transmembrane region" description="Helical" evidence="6">
    <location>
        <begin position="238"/>
        <end position="258"/>
    </location>
</feature>
<dbReference type="PANTHER" id="PTHR22911">
    <property type="entry name" value="ACYL-MALONYL CONDENSING ENZYME-RELATED"/>
    <property type="match status" value="1"/>
</dbReference>
<feature type="transmembrane region" description="Helical" evidence="6">
    <location>
        <begin position="264"/>
        <end position="281"/>
    </location>
</feature>
<dbReference type="RefSeq" id="WP_177977899.1">
    <property type="nucleotide sequence ID" value="NZ_JAJEPU010000004.1"/>
</dbReference>
<evidence type="ECO:0000256" key="1">
    <source>
        <dbReference type="ARBA" id="ARBA00004141"/>
    </source>
</evidence>
<evidence type="ECO:0000256" key="5">
    <source>
        <dbReference type="ARBA" id="ARBA00023136"/>
    </source>
</evidence>
<evidence type="ECO:0000256" key="3">
    <source>
        <dbReference type="ARBA" id="ARBA00022692"/>
    </source>
</evidence>
<evidence type="ECO:0000259" key="7">
    <source>
        <dbReference type="Pfam" id="PF00892"/>
    </source>
</evidence>
<feature type="domain" description="EamA" evidence="7">
    <location>
        <begin position="6"/>
        <end position="137"/>
    </location>
</feature>
<dbReference type="GO" id="GO:0016020">
    <property type="term" value="C:membrane"/>
    <property type="evidence" value="ECO:0007669"/>
    <property type="project" value="UniProtKB-SubCell"/>
</dbReference>
<feature type="domain" description="EamA" evidence="7">
    <location>
        <begin position="149"/>
        <end position="277"/>
    </location>
</feature>
<organism evidence="8 9">
    <name type="scientific">Brotaphodocola catenula</name>
    <dbReference type="NCBI Taxonomy" id="2885361"/>
    <lineage>
        <taxon>Bacteria</taxon>
        <taxon>Bacillati</taxon>
        <taxon>Bacillota</taxon>
        <taxon>Clostridia</taxon>
        <taxon>Lachnospirales</taxon>
        <taxon>Lachnospiraceae</taxon>
        <taxon>Brotaphodocola</taxon>
    </lineage>
</organism>
<feature type="transmembrane region" description="Helical" evidence="6">
    <location>
        <begin position="66"/>
        <end position="86"/>
    </location>
</feature>
<feature type="transmembrane region" description="Helical" evidence="6">
    <location>
        <begin position="98"/>
        <end position="114"/>
    </location>
</feature>
<gene>
    <name evidence="8" type="ORF">LKD32_02530</name>
</gene>
<evidence type="ECO:0000313" key="8">
    <source>
        <dbReference type="EMBL" id="MCC2163767.1"/>
    </source>
</evidence>
<protein>
    <submittedName>
        <fullName evidence="8">DMT family transporter</fullName>
    </submittedName>
</protein>
<dbReference type="EMBL" id="JAJEPU010000004">
    <property type="protein sequence ID" value="MCC2163767.1"/>
    <property type="molecule type" value="Genomic_DNA"/>
</dbReference>
<dbReference type="AlphaFoldDB" id="A0AAE3AR61"/>
<dbReference type="InterPro" id="IPR037185">
    <property type="entry name" value="EmrE-like"/>
</dbReference>
<name>A0AAE3AR61_9FIRM</name>
<proteinExistence type="inferred from homology"/>
<reference evidence="8" key="1">
    <citation type="submission" date="2021-10" db="EMBL/GenBank/DDBJ databases">
        <title>Anaerobic single-cell dispensing facilitates the cultivation of human gut bacteria.</title>
        <authorList>
            <person name="Afrizal A."/>
        </authorList>
    </citation>
    <scope>NUCLEOTIDE SEQUENCE</scope>
    <source>
        <strain evidence="8">CLA-AA-H274</strain>
    </source>
</reference>
<feature type="transmembrane region" description="Helical" evidence="6">
    <location>
        <begin position="147"/>
        <end position="166"/>
    </location>
</feature>
<feature type="transmembrane region" description="Helical" evidence="6">
    <location>
        <begin position="38"/>
        <end position="54"/>
    </location>
</feature>
<keyword evidence="9" id="KW-1185">Reference proteome</keyword>
<dbReference type="Pfam" id="PF00892">
    <property type="entry name" value="EamA"/>
    <property type="match status" value="2"/>
</dbReference>
<keyword evidence="5 6" id="KW-0472">Membrane</keyword>
<accession>A0AAE3AR61</accession>
<sequence>MNSKYRGICCIVFSAFCFSLMSVFIRLAGDLPSMQKSLFRNLVAVFFAIGIMKKQKVGFSGDKKNLGLLVIRSMFGTMGILCNYYAVDHLVLADASMLNKMAPFFTLLFSFILLREKISLVQGLAVAGAFLGSLLILRPTGFDLTRLPAFVGLLGGMGAGIAYAFVRLLGTREEKGPFIVFFFSAFSVLILLPFVIMGYHPMQWWQLGSLLLAGLAATGGQFGVTMAYCYAPAREISVYDYSQIIFSTIWGFLFFGQIPDAMSLAGYVIICAMGIWIFVYNKKKAQA</sequence>
<dbReference type="SUPFAM" id="SSF103481">
    <property type="entry name" value="Multidrug resistance efflux transporter EmrE"/>
    <property type="match status" value="2"/>
</dbReference>
<dbReference type="InterPro" id="IPR000620">
    <property type="entry name" value="EamA_dom"/>
</dbReference>
<comment type="subcellular location">
    <subcellularLocation>
        <location evidence="1">Membrane</location>
        <topology evidence="1">Multi-pass membrane protein</topology>
    </subcellularLocation>
</comment>
<evidence type="ECO:0000256" key="6">
    <source>
        <dbReference type="SAM" id="Phobius"/>
    </source>
</evidence>
<dbReference type="Proteomes" id="UP001198962">
    <property type="component" value="Unassembled WGS sequence"/>
</dbReference>
<evidence type="ECO:0000313" key="9">
    <source>
        <dbReference type="Proteomes" id="UP001198962"/>
    </source>
</evidence>
<feature type="transmembrane region" description="Helical" evidence="6">
    <location>
        <begin position="121"/>
        <end position="141"/>
    </location>
</feature>